<evidence type="ECO:0000313" key="3">
    <source>
        <dbReference type="Proteomes" id="UP000818624"/>
    </source>
</evidence>
<evidence type="ECO:0000313" key="2">
    <source>
        <dbReference type="EMBL" id="WFD49763.1"/>
    </source>
</evidence>
<accession>A0ABY8EVY0</accession>
<sequence>MPPAVPPEVELHQIGLGFTRLLFPFWARKRPVQHPHKLLNSTERLDLRASQRTFDGAYTRTALGQLSFALAVMRLFQKEFFWIGFANCIMALGLFITAVLRYRMTMQYSAKVSGMVTMRQKGYAQDTSALAEGPAARPAPDANDTTPPVVEEHSYLLLPRFQTAGYVVAFVTLFVLGVEVAIIVLILTM</sequence>
<reference evidence="2 3" key="1">
    <citation type="journal article" date="2020" name="Elife">
        <title>Loss of centromere function drives karyotype evolution in closely related Malassezia species.</title>
        <authorList>
            <person name="Sankaranarayanan S.R."/>
            <person name="Ianiri G."/>
            <person name="Coelho M.A."/>
            <person name="Reza M.H."/>
            <person name="Thimmappa B.C."/>
            <person name="Ganguly P."/>
            <person name="Vadnala R.N."/>
            <person name="Sun S."/>
            <person name="Siddharthan R."/>
            <person name="Tellgren-Roth C."/>
            <person name="Dawson T.L."/>
            <person name="Heitman J."/>
            <person name="Sanyal K."/>
        </authorList>
    </citation>
    <scope>NUCLEOTIDE SEQUENCE [LARGE SCALE GENOMIC DNA]</scope>
    <source>
        <strain evidence="2">CBS14141</strain>
    </source>
</reference>
<organism evidence="2 3">
    <name type="scientific">Malassezia furfur</name>
    <name type="common">Pityriasis versicolor infection agent</name>
    <name type="synonym">Pityrosporum furfur</name>
    <dbReference type="NCBI Taxonomy" id="55194"/>
    <lineage>
        <taxon>Eukaryota</taxon>
        <taxon>Fungi</taxon>
        <taxon>Dikarya</taxon>
        <taxon>Basidiomycota</taxon>
        <taxon>Ustilaginomycotina</taxon>
        <taxon>Malasseziomycetes</taxon>
        <taxon>Malasseziales</taxon>
        <taxon>Malasseziaceae</taxon>
        <taxon>Malassezia</taxon>
    </lineage>
</organism>
<feature type="transmembrane region" description="Helical" evidence="1">
    <location>
        <begin position="164"/>
        <end position="187"/>
    </location>
</feature>
<keyword evidence="1" id="KW-0472">Membrane</keyword>
<evidence type="ECO:0008006" key="4">
    <source>
        <dbReference type="Google" id="ProtNLM"/>
    </source>
</evidence>
<dbReference type="PANTHER" id="PTHR38646">
    <property type="entry name" value="YALI0F00814P"/>
    <property type="match status" value="1"/>
</dbReference>
<proteinExistence type="predicted"/>
<keyword evidence="1" id="KW-0812">Transmembrane</keyword>
<gene>
    <name evidence="2" type="ORF">GLX27_004448</name>
</gene>
<feature type="transmembrane region" description="Helical" evidence="1">
    <location>
        <begin position="80"/>
        <end position="100"/>
    </location>
</feature>
<evidence type="ECO:0000256" key="1">
    <source>
        <dbReference type="SAM" id="Phobius"/>
    </source>
</evidence>
<dbReference type="Proteomes" id="UP000818624">
    <property type="component" value="Chromosome 6"/>
</dbReference>
<protein>
    <recommendedName>
        <fullName evidence="4">DUF202 domain-containing protein</fullName>
    </recommendedName>
</protein>
<keyword evidence="3" id="KW-1185">Reference proteome</keyword>
<dbReference type="PANTHER" id="PTHR38646:SF1">
    <property type="entry name" value="DUF202 DOMAIN-CONTAINING PROTEIN"/>
    <property type="match status" value="1"/>
</dbReference>
<dbReference type="EMBL" id="CP046239">
    <property type="protein sequence ID" value="WFD49763.1"/>
    <property type="molecule type" value="Genomic_DNA"/>
</dbReference>
<name>A0ABY8EVY0_MALFU</name>
<keyword evidence="1" id="KW-1133">Transmembrane helix</keyword>